<dbReference type="GO" id="GO:0016705">
    <property type="term" value="F:oxidoreductase activity, acting on paired donors, with incorporation or reduction of molecular oxygen"/>
    <property type="evidence" value="ECO:0007669"/>
    <property type="project" value="InterPro"/>
</dbReference>
<dbReference type="PANTHER" id="PTHR46206">
    <property type="entry name" value="CYTOCHROME P450"/>
    <property type="match status" value="1"/>
</dbReference>
<dbReference type="InParanoid" id="A0A2P5HJ77"/>
<dbReference type="InterPro" id="IPR017972">
    <property type="entry name" value="Cyt_P450_CS"/>
</dbReference>
<comment type="caution">
    <text evidence="10">The sequence shown here is derived from an EMBL/GenBank/DDBJ whole genome shotgun (WGS) entry which is preliminary data.</text>
</comment>
<dbReference type="Pfam" id="PF00067">
    <property type="entry name" value="p450"/>
    <property type="match status" value="1"/>
</dbReference>
<dbReference type="InterPro" id="IPR001128">
    <property type="entry name" value="Cyt_P450"/>
</dbReference>
<dbReference type="PROSITE" id="PS00086">
    <property type="entry name" value="CYTOCHROME_P450"/>
    <property type="match status" value="1"/>
</dbReference>
<comment type="cofactor">
    <cofactor evidence="1 8">
        <name>heme</name>
        <dbReference type="ChEBI" id="CHEBI:30413"/>
    </cofactor>
</comment>
<keyword evidence="6 8" id="KW-0408">Iron</keyword>
<organism evidence="10 11">
    <name type="scientific">Diaporthe helianthi</name>
    <dbReference type="NCBI Taxonomy" id="158607"/>
    <lineage>
        <taxon>Eukaryota</taxon>
        <taxon>Fungi</taxon>
        <taxon>Dikarya</taxon>
        <taxon>Ascomycota</taxon>
        <taxon>Pezizomycotina</taxon>
        <taxon>Sordariomycetes</taxon>
        <taxon>Sordariomycetidae</taxon>
        <taxon>Diaporthales</taxon>
        <taxon>Diaporthaceae</taxon>
        <taxon>Diaporthe</taxon>
    </lineage>
</organism>
<proteinExistence type="inferred from homology"/>
<evidence type="ECO:0000256" key="2">
    <source>
        <dbReference type="ARBA" id="ARBA00010617"/>
    </source>
</evidence>
<evidence type="ECO:0000313" key="11">
    <source>
        <dbReference type="Proteomes" id="UP000094444"/>
    </source>
</evidence>
<dbReference type="Gene3D" id="1.10.630.10">
    <property type="entry name" value="Cytochrome P450"/>
    <property type="match status" value="1"/>
</dbReference>
<comment type="similarity">
    <text evidence="2 9">Belongs to the cytochrome P450 family.</text>
</comment>
<evidence type="ECO:0000256" key="5">
    <source>
        <dbReference type="ARBA" id="ARBA00023002"/>
    </source>
</evidence>
<name>A0A2P5HJ77_DIAHE</name>
<sequence length="419" mass="47889">MKSDDRFSSPESLRNAFSIHLPGFGGLLEPTEPGNPNMFSFMTRQAMTNNLYRFTEVLVEESRRAVAEEWGTDHEWHEVDCLKTLRKIVATLSAKVFLGDDASRNDEWLNITIDYSVNLCLAQRQLRHFRRWQRYIVHWFLPRCRTLRAQYKRAETVVGPMLKKRFEQIALAEKGLAKIPNDAVGWMHEVAKDRKYDPVGVQLGLSMVALHTSSDLLGHVLSDLCKHPEYIDRLREEAKEVLSEHGWHKTSLYKLKLMDSVLNESQRVVPPSMTQLGRVVTEDLTLPDGTFLPRGALVAAMAHRQWDPKIYPNPWEWQGDRHVKMREEQPSPGSAKGNAAQFVTTSPEHLGFGHGSHACPGRFFASNELKLVLTEIISSYDFECANEGGVPPPLSLATEWLASPTMKLRVRRRREPILR</sequence>
<dbReference type="InterPro" id="IPR002403">
    <property type="entry name" value="Cyt_P450_E_grp-IV"/>
</dbReference>
<keyword evidence="11" id="KW-1185">Reference proteome</keyword>
<evidence type="ECO:0000256" key="3">
    <source>
        <dbReference type="ARBA" id="ARBA00022617"/>
    </source>
</evidence>
<keyword evidence="3 8" id="KW-0349">Heme</keyword>
<dbReference type="PANTHER" id="PTHR46206:SF2">
    <property type="entry name" value="CYTOCHROME P450 MONOOXYGENASE AUSG-RELATED"/>
    <property type="match status" value="1"/>
</dbReference>
<dbReference type="GO" id="GO:0004497">
    <property type="term" value="F:monooxygenase activity"/>
    <property type="evidence" value="ECO:0007669"/>
    <property type="project" value="UniProtKB-KW"/>
</dbReference>
<dbReference type="CDD" id="cd11041">
    <property type="entry name" value="CYP503A1-like"/>
    <property type="match status" value="1"/>
</dbReference>
<dbReference type="Proteomes" id="UP000094444">
    <property type="component" value="Unassembled WGS sequence"/>
</dbReference>
<dbReference type="PRINTS" id="PR00385">
    <property type="entry name" value="P450"/>
</dbReference>
<feature type="binding site" description="axial binding residue" evidence="8">
    <location>
        <position position="359"/>
    </location>
    <ligand>
        <name>heme</name>
        <dbReference type="ChEBI" id="CHEBI:30413"/>
    </ligand>
    <ligandPart>
        <name>Fe</name>
        <dbReference type="ChEBI" id="CHEBI:18248"/>
    </ligandPart>
</feature>
<evidence type="ECO:0000256" key="1">
    <source>
        <dbReference type="ARBA" id="ARBA00001971"/>
    </source>
</evidence>
<reference evidence="10" key="1">
    <citation type="submission" date="2017-09" db="EMBL/GenBank/DDBJ databases">
        <title>Polyketide synthases of a Diaporthe helianthi virulent isolate.</title>
        <authorList>
            <person name="Baroncelli R."/>
        </authorList>
    </citation>
    <scope>NUCLEOTIDE SEQUENCE [LARGE SCALE GENOMIC DNA]</scope>
    <source>
        <strain evidence="10">7/96</strain>
    </source>
</reference>
<evidence type="ECO:0000256" key="4">
    <source>
        <dbReference type="ARBA" id="ARBA00022723"/>
    </source>
</evidence>
<dbReference type="OrthoDB" id="1844152at2759"/>
<evidence type="ECO:0000256" key="6">
    <source>
        <dbReference type="ARBA" id="ARBA00023004"/>
    </source>
</evidence>
<evidence type="ECO:0000256" key="9">
    <source>
        <dbReference type="RuleBase" id="RU000461"/>
    </source>
</evidence>
<evidence type="ECO:0000313" key="10">
    <source>
        <dbReference type="EMBL" id="POS70298.1"/>
    </source>
</evidence>
<dbReference type="GO" id="GO:0005506">
    <property type="term" value="F:iron ion binding"/>
    <property type="evidence" value="ECO:0007669"/>
    <property type="project" value="InterPro"/>
</dbReference>
<gene>
    <name evidence="10" type="ORF">DHEL01_v211308</name>
</gene>
<keyword evidence="4 8" id="KW-0479">Metal-binding</keyword>
<dbReference type="STRING" id="158607.A0A2P5HJ77"/>
<protein>
    <submittedName>
        <fullName evidence="10">P450 monooxygenase</fullName>
    </submittedName>
</protein>
<accession>A0A2P5HJ77</accession>
<dbReference type="PRINTS" id="PR00465">
    <property type="entry name" value="EP450IV"/>
</dbReference>
<dbReference type="AlphaFoldDB" id="A0A2P5HJ77"/>
<keyword evidence="7 9" id="KW-0503">Monooxygenase</keyword>
<dbReference type="SUPFAM" id="SSF48264">
    <property type="entry name" value="Cytochrome P450"/>
    <property type="match status" value="1"/>
</dbReference>
<dbReference type="EMBL" id="MAVT02001692">
    <property type="protein sequence ID" value="POS70298.1"/>
    <property type="molecule type" value="Genomic_DNA"/>
</dbReference>
<evidence type="ECO:0000256" key="7">
    <source>
        <dbReference type="ARBA" id="ARBA00023033"/>
    </source>
</evidence>
<dbReference type="GO" id="GO:0020037">
    <property type="term" value="F:heme binding"/>
    <property type="evidence" value="ECO:0007669"/>
    <property type="project" value="InterPro"/>
</dbReference>
<keyword evidence="5 9" id="KW-0560">Oxidoreductase</keyword>
<dbReference type="InterPro" id="IPR036396">
    <property type="entry name" value="Cyt_P450_sf"/>
</dbReference>
<evidence type="ECO:0000256" key="8">
    <source>
        <dbReference type="PIRSR" id="PIRSR602403-1"/>
    </source>
</evidence>